<protein>
    <recommendedName>
        <fullName evidence="3">Glutathione-dependent peroxiredoxin</fullName>
        <ecNumber evidence="3">1.11.1.27</ecNumber>
    </recommendedName>
</protein>
<evidence type="ECO:0000256" key="1">
    <source>
        <dbReference type="ARBA" id="ARBA00022559"/>
    </source>
</evidence>
<dbReference type="PANTHER" id="PTHR10430:SF16">
    <property type="entry name" value="PEROXIREDOXIN-5, MITOCHONDRIAL"/>
    <property type="match status" value="1"/>
</dbReference>
<dbReference type="InterPro" id="IPR037944">
    <property type="entry name" value="PRX5-like"/>
</dbReference>
<organism evidence="5 6">
    <name type="scientific">Amylibacter marinus</name>
    <dbReference type="NCBI Taxonomy" id="1475483"/>
    <lineage>
        <taxon>Bacteria</taxon>
        <taxon>Pseudomonadati</taxon>
        <taxon>Pseudomonadota</taxon>
        <taxon>Alphaproteobacteria</taxon>
        <taxon>Rhodobacterales</taxon>
        <taxon>Paracoccaceae</taxon>
        <taxon>Amylibacter</taxon>
    </lineage>
</organism>
<dbReference type="CDD" id="cd03013">
    <property type="entry name" value="PRX5_like"/>
    <property type="match status" value="1"/>
</dbReference>
<evidence type="ECO:0000256" key="3">
    <source>
        <dbReference type="RuleBase" id="RU366011"/>
    </source>
</evidence>
<proteinExistence type="inferred from homology"/>
<keyword evidence="3" id="KW-0676">Redox-active center</keyword>
<dbReference type="EC" id="1.11.1.27" evidence="3"/>
<dbReference type="SUPFAM" id="SSF52833">
    <property type="entry name" value="Thioredoxin-like"/>
    <property type="match status" value="1"/>
</dbReference>
<comment type="caution">
    <text evidence="5">The sequence shown here is derived from an EMBL/GenBank/DDBJ whole genome shotgun (WGS) entry which is preliminary data.</text>
</comment>
<evidence type="ECO:0000313" key="6">
    <source>
        <dbReference type="Proteomes" id="UP001156694"/>
    </source>
</evidence>
<gene>
    <name evidence="5" type="ORF">GCM10007939_19750</name>
</gene>
<keyword evidence="2 3" id="KW-0560">Oxidoreductase</keyword>
<comment type="similarity">
    <text evidence="3">Belongs to the peroxiredoxin family. Prx5 subfamily.</text>
</comment>
<sequence length="162" mass="16867">MTLKIGDTLPAASFASLGAEGPIALDLAELSADKKIVIFALPGAYTGTCSTAHMPSFTRNADKIRAKGADAIYCLSVNDVFVMDAWAKELGADAAGIIMLSDADASYTKEIGFEFSAPPVGLIDRSKRYSMIVENGVVSALNAEETPGVCDVSGGETILSQL</sequence>
<dbReference type="PANTHER" id="PTHR10430">
    <property type="entry name" value="PEROXIREDOXIN"/>
    <property type="match status" value="1"/>
</dbReference>
<name>A0ABQ5VWL6_9RHOB</name>
<comment type="catalytic activity">
    <reaction evidence="3">
        <text>a hydroperoxide + 2 glutathione = an alcohol + glutathione disulfide + H2O</text>
        <dbReference type="Rhea" id="RHEA:62632"/>
        <dbReference type="ChEBI" id="CHEBI:15377"/>
        <dbReference type="ChEBI" id="CHEBI:30879"/>
        <dbReference type="ChEBI" id="CHEBI:35924"/>
        <dbReference type="ChEBI" id="CHEBI:57925"/>
        <dbReference type="ChEBI" id="CHEBI:58297"/>
        <dbReference type="EC" id="1.11.1.27"/>
    </reaction>
</comment>
<dbReference type="InterPro" id="IPR013740">
    <property type="entry name" value="Redoxin"/>
</dbReference>
<comment type="function">
    <text evidence="3">Thiol-specific peroxidase that catalyzes the reduction of hydrogen peroxide and organic hydroperoxides to water and alcohols, respectively. Plays a role in cell protection against oxidative stress by detoxifying peroxides.</text>
</comment>
<dbReference type="PROSITE" id="PS51352">
    <property type="entry name" value="THIOREDOXIN_2"/>
    <property type="match status" value="1"/>
</dbReference>
<reference evidence="6" key="1">
    <citation type="journal article" date="2019" name="Int. J. Syst. Evol. Microbiol.">
        <title>The Global Catalogue of Microorganisms (GCM) 10K type strain sequencing project: providing services to taxonomists for standard genome sequencing and annotation.</title>
        <authorList>
            <consortium name="The Broad Institute Genomics Platform"/>
            <consortium name="The Broad Institute Genome Sequencing Center for Infectious Disease"/>
            <person name="Wu L."/>
            <person name="Ma J."/>
        </authorList>
    </citation>
    <scope>NUCLEOTIDE SEQUENCE [LARGE SCALE GENOMIC DNA]</scope>
    <source>
        <strain evidence="6">NBRC 110140</strain>
    </source>
</reference>
<evidence type="ECO:0000259" key="4">
    <source>
        <dbReference type="PROSITE" id="PS51352"/>
    </source>
</evidence>
<dbReference type="RefSeq" id="WP_284378466.1">
    <property type="nucleotide sequence ID" value="NZ_BSNN01000004.1"/>
</dbReference>
<keyword evidence="3" id="KW-0049">Antioxidant</keyword>
<keyword evidence="1 3" id="KW-0575">Peroxidase</keyword>
<feature type="domain" description="Thioredoxin" evidence="4">
    <location>
        <begin position="3"/>
        <end position="162"/>
    </location>
</feature>
<dbReference type="Gene3D" id="3.40.30.10">
    <property type="entry name" value="Glutaredoxin"/>
    <property type="match status" value="1"/>
</dbReference>
<keyword evidence="6" id="KW-1185">Reference proteome</keyword>
<evidence type="ECO:0000313" key="5">
    <source>
        <dbReference type="EMBL" id="GLQ35692.1"/>
    </source>
</evidence>
<accession>A0ABQ5VWL6</accession>
<dbReference type="EMBL" id="BSNN01000004">
    <property type="protein sequence ID" value="GLQ35692.1"/>
    <property type="molecule type" value="Genomic_DNA"/>
</dbReference>
<dbReference type="Pfam" id="PF08534">
    <property type="entry name" value="Redoxin"/>
    <property type="match status" value="1"/>
</dbReference>
<evidence type="ECO:0000256" key="2">
    <source>
        <dbReference type="ARBA" id="ARBA00023002"/>
    </source>
</evidence>
<dbReference type="Proteomes" id="UP001156694">
    <property type="component" value="Unassembled WGS sequence"/>
</dbReference>
<dbReference type="InterPro" id="IPR036249">
    <property type="entry name" value="Thioredoxin-like_sf"/>
</dbReference>
<dbReference type="InterPro" id="IPR013766">
    <property type="entry name" value="Thioredoxin_domain"/>
</dbReference>